<name>A0AAV7U9V5_PLEWA</name>
<gene>
    <name evidence="1" type="ORF">NDU88_002224</name>
</gene>
<sequence length="161" mass="17195">MPARFRAAYILFGAASVGNEGVRSCGPGGPALGSLRAWLLSPCDRDYIDRVRPHCRGDSLGRCVLPRLHLCQGLRARRSCCSSASPYVTLGFVSGPRPLGKRRLRSSALHSIGPCSSALGSSVRPVVRGSLVAPRSCCEAPEGPDVCASYAFRLGERRRLV</sequence>
<evidence type="ECO:0000313" key="1">
    <source>
        <dbReference type="EMBL" id="KAJ1185431.1"/>
    </source>
</evidence>
<reference evidence="1" key="1">
    <citation type="journal article" date="2022" name="bioRxiv">
        <title>Sequencing and chromosome-scale assembly of the giantPleurodeles waltlgenome.</title>
        <authorList>
            <person name="Brown T."/>
            <person name="Elewa A."/>
            <person name="Iarovenko S."/>
            <person name="Subramanian E."/>
            <person name="Araus A.J."/>
            <person name="Petzold A."/>
            <person name="Susuki M."/>
            <person name="Suzuki K.-i.T."/>
            <person name="Hayashi T."/>
            <person name="Toyoda A."/>
            <person name="Oliveira C."/>
            <person name="Osipova E."/>
            <person name="Leigh N.D."/>
            <person name="Simon A."/>
            <person name="Yun M.H."/>
        </authorList>
    </citation>
    <scope>NUCLEOTIDE SEQUENCE</scope>
    <source>
        <strain evidence="1">20211129_DDA</strain>
        <tissue evidence="1">Liver</tissue>
    </source>
</reference>
<protein>
    <recommendedName>
        <fullName evidence="3">Secreted protein</fullName>
    </recommendedName>
</protein>
<evidence type="ECO:0008006" key="3">
    <source>
        <dbReference type="Google" id="ProtNLM"/>
    </source>
</evidence>
<comment type="caution">
    <text evidence="1">The sequence shown here is derived from an EMBL/GenBank/DDBJ whole genome shotgun (WGS) entry which is preliminary data.</text>
</comment>
<dbReference type="EMBL" id="JANPWB010000005">
    <property type="protein sequence ID" value="KAJ1185431.1"/>
    <property type="molecule type" value="Genomic_DNA"/>
</dbReference>
<organism evidence="1 2">
    <name type="scientific">Pleurodeles waltl</name>
    <name type="common">Iberian ribbed newt</name>
    <dbReference type="NCBI Taxonomy" id="8319"/>
    <lineage>
        <taxon>Eukaryota</taxon>
        <taxon>Metazoa</taxon>
        <taxon>Chordata</taxon>
        <taxon>Craniata</taxon>
        <taxon>Vertebrata</taxon>
        <taxon>Euteleostomi</taxon>
        <taxon>Amphibia</taxon>
        <taxon>Batrachia</taxon>
        <taxon>Caudata</taxon>
        <taxon>Salamandroidea</taxon>
        <taxon>Salamandridae</taxon>
        <taxon>Pleurodelinae</taxon>
        <taxon>Pleurodeles</taxon>
    </lineage>
</organism>
<dbReference type="Proteomes" id="UP001066276">
    <property type="component" value="Chromosome 3_1"/>
</dbReference>
<evidence type="ECO:0000313" key="2">
    <source>
        <dbReference type="Proteomes" id="UP001066276"/>
    </source>
</evidence>
<dbReference type="AlphaFoldDB" id="A0AAV7U9V5"/>
<keyword evidence="2" id="KW-1185">Reference proteome</keyword>
<accession>A0AAV7U9V5</accession>
<proteinExistence type="predicted"/>